<feature type="domain" description="ATP-grasp" evidence="2">
    <location>
        <begin position="105"/>
        <end position="159"/>
    </location>
</feature>
<evidence type="ECO:0000259" key="2">
    <source>
        <dbReference type="PROSITE" id="PS50975"/>
    </source>
</evidence>
<protein>
    <recommendedName>
        <fullName evidence="2">ATP-grasp domain-containing protein</fullName>
    </recommendedName>
</protein>
<evidence type="ECO:0000256" key="1">
    <source>
        <dbReference type="PROSITE-ProRule" id="PRU00409"/>
    </source>
</evidence>
<name>A0A2S7WKD7_9FLAO</name>
<dbReference type="OrthoDB" id="1704979at2"/>
<comment type="caution">
    <text evidence="3">The sequence shown here is derived from an EMBL/GenBank/DDBJ whole genome shotgun (WGS) entry which is preliminary data.</text>
</comment>
<proteinExistence type="predicted"/>
<dbReference type="EMBL" id="MSCN01000001">
    <property type="protein sequence ID" value="PQJ77771.1"/>
    <property type="molecule type" value="Genomic_DNA"/>
</dbReference>
<dbReference type="PROSITE" id="PS50975">
    <property type="entry name" value="ATP_GRASP"/>
    <property type="match status" value="1"/>
</dbReference>
<sequence length="355" mass="41377">MKIKNKTKFAILKNEDPFDHLKWVNACEDYPINIDFEVFDLTIETWLEDITAYSPSLLLLKPSGKTSLYRSLYQERLEILVTSLKYKTFPSLDEVRIYESKRYFAYWAKAHQLPHPKTWVYYHRNEALKALKKMNFPLVGKMNIGASGKGVQILDSKNQVKKYIKRAFSDGLVSNTGPKLSQGKLIQRAWHKFTHPKELINKLRTYRDIASDSQKGFIILQEFIKHDYEWRAVRIGDSYFAHKKIVLNKKASGTLEKEYGTPPVELLNFVRSLTDLFRFRSIAVDVFEPVKGQYLINEAQCIFGQSDPYQMLVDGIPGRYLFKDDQWVFEKGNFNSNSSYDLRLKDAIKINGLDL</sequence>
<keyword evidence="1" id="KW-0547">Nucleotide-binding</keyword>
<keyword evidence="1" id="KW-0067">ATP-binding</keyword>
<evidence type="ECO:0000313" key="4">
    <source>
        <dbReference type="Proteomes" id="UP000238882"/>
    </source>
</evidence>
<dbReference type="RefSeq" id="WP_105014351.1">
    <property type="nucleotide sequence ID" value="NZ_MSCN01000001.1"/>
</dbReference>
<dbReference type="Gene3D" id="3.30.1490.20">
    <property type="entry name" value="ATP-grasp fold, A domain"/>
    <property type="match status" value="1"/>
</dbReference>
<dbReference type="Proteomes" id="UP000238882">
    <property type="component" value="Unassembled WGS sequence"/>
</dbReference>
<reference evidence="3 4" key="1">
    <citation type="submission" date="2016-12" db="EMBL/GenBank/DDBJ databases">
        <title>Trade-off between light-utilization and light-protection in marine flavobacteria.</title>
        <authorList>
            <person name="Kumagai Y."/>
            <person name="Yoshizawa S."/>
            <person name="Kogure K."/>
            <person name="Iwasaki W."/>
        </authorList>
    </citation>
    <scope>NUCLEOTIDE SEQUENCE [LARGE SCALE GENOMIC DNA]</scope>
    <source>
        <strain evidence="3 4">NBRC 108759</strain>
    </source>
</reference>
<accession>A0A2S7WKD7</accession>
<dbReference type="AlphaFoldDB" id="A0A2S7WKD7"/>
<dbReference type="GO" id="GO:0005524">
    <property type="term" value="F:ATP binding"/>
    <property type="evidence" value="ECO:0007669"/>
    <property type="project" value="UniProtKB-UniRule"/>
</dbReference>
<organism evidence="3 4">
    <name type="scientific">Polaribacter porphyrae</name>
    <dbReference type="NCBI Taxonomy" id="1137780"/>
    <lineage>
        <taxon>Bacteria</taxon>
        <taxon>Pseudomonadati</taxon>
        <taxon>Bacteroidota</taxon>
        <taxon>Flavobacteriia</taxon>
        <taxon>Flavobacteriales</taxon>
        <taxon>Flavobacteriaceae</taxon>
    </lineage>
</organism>
<dbReference type="GO" id="GO:0046872">
    <property type="term" value="F:metal ion binding"/>
    <property type="evidence" value="ECO:0007669"/>
    <property type="project" value="InterPro"/>
</dbReference>
<dbReference type="InterPro" id="IPR011761">
    <property type="entry name" value="ATP-grasp"/>
</dbReference>
<gene>
    <name evidence="3" type="ORF">BTO18_00580</name>
</gene>
<keyword evidence="4" id="KW-1185">Reference proteome</keyword>
<dbReference type="InterPro" id="IPR013815">
    <property type="entry name" value="ATP_grasp_subdomain_1"/>
</dbReference>
<evidence type="ECO:0000313" key="3">
    <source>
        <dbReference type="EMBL" id="PQJ77771.1"/>
    </source>
</evidence>
<dbReference type="SUPFAM" id="SSF56059">
    <property type="entry name" value="Glutathione synthetase ATP-binding domain-like"/>
    <property type="match status" value="1"/>
</dbReference>